<dbReference type="Pfam" id="PF00083">
    <property type="entry name" value="Sugar_tr"/>
    <property type="match status" value="1"/>
</dbReference>
<feature type="domain" description="Major facilitator superfamily (MFS) profile" evidence="7">
    <location>
        <begin position="1"/>
        <end position="143"/>
    </location>
</feature>
<dbReference type="EMBL" id="PICB01003691">
    <property type="protein sequence ID" value="PLP31992.1"/>
    <property type="molecule type" value="Genomic_DNA"/>
</dbReference>
<dbReference type="SUPFAM" id="SSF103473">
    <property type="entry name" value="MFS general substrate transporter"/>
    <property type="match status" value="1"/>
</dbReference>
<comment type="caution">
    <text evidence="8">The sequence shown here is derived from an EMBL/GenBank/DDBJ whole genome shotgun (WGS) entry which is preliminary data.</text>
</comment>
<feature type="non-terminal residue" evidence="8">
    <location>
        <position position="1"/>
    </location>
</feature>
<evidence type="ECO:0000256" key="4">
    <source>
        <dbReference type="ARBA" id="ARBA00022989"/>
    </source>
</evidence>
<dbReference type="GO" id="GO:0022857">
    <property type="term" value="F:transmembrane transporter activity"/>
    <property type="evidence" value="ECO:0007669"/>
    <property type="project" value="InterPro"/>
</dbReference>
<feature type="transmembrane region" description="Helical" evidence="6">
    <location>
        <begin position="125"/>
        <end position="142"/>
    </location>
</feature>
<evidence type="ECO:0000256" key="3">
    <source>
        <dbReference type="ARBA" id="ARBA00022692"/>
    </source>
</evidence>
<keyword evidence="4 6" id="KW-1133">Transmembrane helix</keyword>
<reference evidence="8 9" key="2">
    <citation type="submission" date="2018-01" db="EMBL/GenBank/DDBJ databases">
        <title>Genomic study of Klebsiella pneumoniae.</title>
        <authorList>
            <person name="Yang Y."/>
            <person name="Bicalho R."/>
        </authorList>
    </citation>
    <scope>NUCLEOTIDE SEQUENCE [LARGE SCALE GENOMIC DNA]</scope>
    <source>
        <strain evidence="8 9">A5</strain>
    </source>
</reference>
<evidence type="ECO:0000256" key="1">
    <source>
        <dbReference type="ARBA" id="ARBA00004370"/>
    </source>
</evidence>
<dbReference type="InterPro" id="IPR050549">
    <property type="entry name" value="MFS_Trehalose_Transporter"/>
</dbReference>
<dbReference type="PROSITE" id="PS50850">
    <property type="entry name" value="MFS"/>
    <property type="match status" value="1"/>
</dbReference>
<evidence type="ECO:0000256" key="5">
    <source>
        <dbReference type="ARBA" id="ARBA00023136"/>
    </source>
</evidence>
<proteinExistence type="predicted"/>
<dbReference type="InterPro" id="IPR005828">
    <property type="entry name" value="MFS_sugar_transport-like"/>
</dbReference>
<evidence type="ECO:0000313" key="9">
    <source>
        <dbReference type="Proteomes" id="UP000234473"/>
    </source>
</evidence>
<evidence type="ECO:0000256" key="2">
    <source>
        <dbReference type="ARBA" id="ARBA00022475"/>
    </source>
</evidence>
<dbReference type="AlphaFoldDB" id="A0A2N5A1W2"/>
<evidence type="ECO:0000256" key="6">
    <source>
        <dbReference type="SAM" id="Phobius"/>
    </source>
</evidence>
<dbReference type="InterPro" id="IPR020846">
    <property type="entry name" value="MFS_dom"/>
</dbReference>
<dbReference type="InterPro" id="IPR036259">
    <property type="entry name" value="MFS_trans_sf"/>
</dbReference>
<accession>A0A2N5A1W2</accession>
<protein>
    <submittedName>
        <fullName evidence="8">MFS transporter</fullName>
    </submittedName>
</protein>
<evidence type="ECO:0000313" key="8">
    <source>
        <dbReference type="EMBL" id="PLP31992.1"/>
    </source>
</evidence>
<dbReference type="GO" id="GO:0016020">
    <property type="term" value="C:membrane"/>
    <property type="evidence" value="ECO:0007669"/>
    <property type="project" value="UniProtKB-SubCell"/>
</dbReference>
<gene>
    <name evidence="8" type="ORF">CWM98_39990</name>
</gene>
<dbReference type="Proteomes" id="UP000234473">
    <property type="component" value="Unassembled WGS sequence"/>
</dbReference>
<reference evidence="8 9" key="1">
    <citation type="submission" date="2017-11" db="EMBL/GenBank/DDBJ databases">
        <authorList>
            <person name="Han C.G."/>
        </authorList>
    </citation>
    <scope>NUCLEOTIDE SEQUENCE [LARGE SCALE GENOMIC DNA]</scope>
    <source>
        <strain evidence="8 9">A5</strain>
    </source>
</reference>
<name>A0A2N5A1W2_KLEVA</name>
<feature type="non-terminal residue" evidence="8">
    <location>
        <position position="143"/>
    </location>
</feature>
<feature type="transmembrane region" description="Helical" evidence="6">
    <location>
        <begin position="22"/>
        <end position="54"/>
    </location>
</feature>
<keyword evidence="2" id="KW-1003">Cell membrane</keyword>
<dbReference type="PANTHER" id="PTHR48021">
    <property type="match status" value="1"/>
</dbReference>
<dbReference type="Gene3D" id="1.20.1250.20">
    <property type="entry name" value="MFS general substrate transporter like domains"/>
    <property type="match status" value="1"/>
</dbReference>
<keyword evidence="5 6" id="KW-0472">Membrane</keyword>
<keyword evidence="3 6" id="KW-0812">Transmembrane</keyword>
<dbReference type="PANTHER" id="PTHR48021:SF1">
    <property type="entry name" value="GH07001P-RELATED"/>
    <property type="match status" value="1"/>
</dbReference>
<sequence length="143" mass="16026">IPPAVRGKWSARLSFVGNWSPMLSAAIGIVVIAFLSWRIMFLLGGAAMLLAWYLSGRYFIESPRWLAGKGQRSAAEKHLQQVESQIEKEKNIILPAWQSAEHRAEVGVESGSFWLLFKGHMLRRTLVAITVLIAMNISLYTIT</sequence>
<organism evidence="8 9">
    <name type="scientific">Klebsiella variicola</name>
    <dbReference type="NCBI Taxonomy" id="244366"/>
    <lineage>
        <taxon>Bacteria</taxon>
        <taxon>Pseudomonadati</taxon>
        <taxon>Pseudomonadota</taxon>
        <taxon>Gammaproteobacteria</taxon>
        <taxon>Enterobacterales</taxon>
        <taxon>Enterobacteriaceae</taxon>
        <taxon>Klebsiella/Raoultella group</taxon>
        <taxon>Klebsiella</taxon>
        <taxon>Klebsiella pneumoniae complex</taxon>
    </lineage>
</organism>
<evidence type="ECO:0000259" key="7">
    <source>
        <dbReference type="PROSITE" id="PS50850"/>
    </source>
</evidence>
<comment type="subcellular location">
    <subcellularLocation>
        <location evidence="1">Membrane</location>
    </subcellularLocation>
</comment>